<feature type="compositionally biased region" description="Low complexity" evidence="1">
    <location>
        <begin position="1"/>
        <end position="13"/>
    </location>
</feature>
<comment type="caution">
    <text evidence="2">The sequence shown here is derived from an EMBL/GenBank/DDBJ whole genome shotgun (WGS) entry which is preliminary data.</text>
</comment>
<dbReference type="Proteomes" id="UP000011096">
    <property type="component" value="Unassembled WGS sequence"/>
</dbReference>
<feature type="region of interest" description="Disordered" evidence="1">
    <location>
        <begin position="68"/>
        <end position="93"/>
    </location>
</feature>
<evidence type="ECO:0000313" key="3">
    <source>
        <dbReference type="Proteomes" id="UP000011096"/>
    </source>
</evidence>
<reference evidence="2 3" key="2">
    <citation type="submission" date="2020-04" db="EMBL/GenBank/DDBJ databases">
        <title>Genome sequencing and assembly of multiple isolates from the Colletotrichum gloeosporioides species complex.</title>
        <authorList>
            <person name="Gan P."/>
            <person name="Shirasu K."/>
        </authorList>
    </citation>
    <scope>NUCLEOTIDE SEQUENCE [LARGE SCALE GENOMIC DNA]</scope>
    <source>
        <strain evidence="2 3">Nara gc5</strain>
    </source>
</reference>
<dbReference type="GeneID" id="43610944"/>
<accession>A0A7J6IBR4</accession>
<proteinExistence type="predicted"/>
<evidence type="ECO:0000313" key="2">
    <source>
        <dbReference type="EMBL" id="KAF4473665.1"/>
    </source>
</evidence>
<dbReference type="OrthoDB" id="4826062at2759"/>
<sequence>MSIVSASDSGSSSNPTDVSASNRCASKVCAALVAIQRYDDSIFTNPMLEKLGVYTTKNHDHPRWLPHASSVPSPYLDRSTADRNPALRPPQKLPWDANRTALEWATHFSEMATLLARPTADTPQPAAKPPPDSSARPSPFNWDNPMERLLAKGEAYPDYQTWRWKATALLRAKGEGPNGCRSVGCIAFDDSCDSLPAHLPYRRSELLCLVTLVCHAMSSKPVNTPIAATLLMFTTTTLRVLQMRIDPNDHDDPDGPNLYITTRDTLSLDKITSEAGHGDWLQVISWLRFRFASHQAAPSEELFPKDEGSETASDCGDDGGSPSSSRSG</sequence>
<feature type="region of interest" description="Disordered" evidence="1">
    <location>
        <begin position="298"/>
        <end position="328"/>
    </location>
</feature>
<evidence type="ECO:0000256" key="1">
    <source>
        <dbReference type="SAM" id="MobiDB-lite"/>
    </source>
</evidence>
<protein>
    <submittedName>
        <fullName evidence="2">Uncharacterized protein</fullName>
    </submittedName>
</protein>
<dbReference type="AlphaFoldDB" id="A0A7J6IBR4"/>
<name>A0A7J6IBR4_COLFN</name>
<keyword evidence="3" id="KW-1185">Reference proteome</keyword>
<gene>
    <name evidence="2" type="ORF">CGGC5_v017350</name>
</gene>
<organism evidence="2 3">
    <name type="scientific">Colletotrichum fructicola (strain Nara gc5)</name>
    <name type="common">Anthracnose fungus</name>
    <name type="synonym">Colletotrichum gloeosporioides (strain Nara gc5)</name>
    <dbReference type="NCBI Taxonomy" id="1213859"/>
    <lineage>
        <taxon>Eukaryota</taxon>
        <taxon>Fungi</taxon>
        <taxon>Dikarya</taxon>
        <taxon>Ascomycota</taxon>
        <taxon>Pezizomycotina</taxon>
        <taxon>Sordariomycetes</taxon>
        <taxon>Hypocreomycetidae</taxon>
        <taxon>Glomerellales</taxon>
        <taxon>Glomerellaceae</taxon>
        <taxon>Colletotrichum</taxon>
        <taxon>Colletotrichum gloeosporioides species complex</taxon>
    </lineage>
</organism>
<dbReference type="InParanoid" id="A0A7J6IBR4"/>
<feature type="region of interest" description="Disordered" evidence="1">
    <location>
        <begin position="1"/>
        <end position="20"/>
    </location>
</feature>
<dbReference type="RefSeq" id="XP_031876755.1">
    <property type="nucleotide sequence ID" value="XM_032026810.1"/>
</dbReference>
<feature type="region of interest" description="Disordered" evidence="1">
    <location>
        <begin position="119"/>
        <end position="144"/>
    </location>
</feature>
<reference evidence="2 3" key="1">
    <citation type="submission" date="2012-08" db="EMBL/GenBank/DDBJ databases">
        <authorList>
            <person name="Gan P.H.P."/>
            <person name="Ikeda K."/>
            <person name="Irieda H."/>
            <person name="Narusaka M."/>
            <person name="O'Connell R.J."/>
            <person name="Narusaka Y."/>
            <person name="Takano Y."/>
            <person name="Kubo Y."/>
            <person name="Shirasu K."/>
        </authorList>
    </citation>
    <scope>NUCLEOTIDE SEQUENCE [LARGE SCALE GENOMIC DNA]</scope>
    <source>
        <strain evidence="2 3">Nara gc5</strain>
    </source>
</reference>
<dbReference type="EMBL" id="ANPB02000012">
    <property type="protein sequence ID" value="KAF4473665.1"/>
    <property type="molecule type" value="Genomic_DNA"/>
</dbReference>